<reference evidence="3 4" key="1">
    <citation type="submission" date="2018-05" db="EMBL/GenBank/DDBJ databases">
        <title>Complete Genome Sequences of Extremely Thermoacidophilic, Metal-Mobilizing Type-Strain Members of the Archaeal Family Sulfolobaceae: Acidianus brierleyi DSM-1651T, Acidianus sulfidivorans DSM-18786T, Metallosphaera hakonensis DSM-7519T, and Metallosphaera prunae DSM-10039T.</title>
        <authorList>
            <person name="Counts J.A."/>
            <person name="Kelly R.M."/>
        </authorList>
    </citation>
    <scope>NUCLEOTIDE SEQUENCE [LARGE SCALE GENOMIC DNA]</scope>
    <source>
        <strain evidence="3 4">HO1-1</strain>
    </source>
</reference>
<organism evidence="3 4">
    <name type="scientific">Metallosphaera hakonensis JCM 8857 = DSM 7519</name>
    <dbReference type="NCBI Taxonomy" id="1293036"/>
    <lineage>
        <taxon>Archaea</taxon>
        <taxon>Thermoproteota</taxon>
        <taxon>Thermoprotei</taxon>
        <taxon>Sulfolobales</taxon>
        <taxon>Sulfolobaceae</taxon>
        <taxon>Metallosphaera</taxon>
    </lineage>
</organism>
<dbReference type="NCBIfam" id="TIGR00303">
    <property type="entry name" value="nicotinate mononucleotide-dependent phosphoribosyltransferase CobT"/>
    <property type="match status" value="1"/>
</dbReference>
<protein>
    <recommendedName>
        <fullName evidence="1">UPF0284 protein DFR87_03430</fullName>
    </recommendedName>
</protein>
<dbReference type="CDD" id="cd02439">
    <property type="entry name" value="DMB-PRT_CobT"/>
    <property type="match status" value="1"/>
</dbReference>
<dbReference type="InterPro" id="IPR002805">
    <property type="entry name" value="Nict_dMeBzImd_PRibTrfase_arc"/>
</dbReference>
<comment type="similarity">
    <text evidence="1">Belongs to the UPF0284 family.</text>
</comment>
<keyword evidence="2" id="KW-0812">Transmembrane</keyword>
<dbReference type="AlphaFoldDB" id="A0A2U9IS95"/>
<keyword evidence="2" id="KW-1133">Transmembrane helix</keyword>
<keyword evidence="4" id="KW-1185">Reference proteome</keyword>
<reference evidence="4" key="2">
    <citation type="submission" date="2020-03" db="EMBL/GenBank/DDBJ databases">
        <title>Complete Genome Sequences of Extremely Thermoacidophilic, Metal-Mobilizing Type-Strain Members of the Archaeal Family Sulfolobaceae: Acidianus brierleyi DSM-1651T, Acidianus sulfidivorans DSM-18786T, Metallosphaera hakonensis DSM-7519T, and Metallosphaera prunae DSM-10039T.</title>
        <authorList>
            <person name="Counts J.A."/>
            <person name="Kelly R.M."/>
        </authorList>
    </citation>
    <scope>NUCLEOTIDE SEQUENCE [LARGE SCALE GENOMIC DNA]</scope>
    <source>
        <strain evidence="4">HO1-1</strain>
    </source>
</reference>
<dbReference type="HAMAP" id="MF_01086">
    <property type="entry name" value="UPF0284"/>
    <property type="match status" value="1"/>
</dbReference>
<dbReference type="InterPro" id="IPR036087">
    <property type="entry name" value="Nict_dMeBzImd_PRibTrfase_sf"/>
</dbReference>
<gene>
    <name evidence="3" type="ORF">DFR87_03430</name>
</gene>
<evidence type="ECO:0000313" key="4">
    <source>
        <dbReference type="Proteomes" id="UP000247586"/>
    </source>
</evidence>
<keyword evidence="2" id="KW-0472">Membrane</keyword>
<dbReference type="NCBIfam" id="NF003368">
    <property type="entry name" value="PRK04447.1-1"/>
    <property type="match status" value="1"/>
</dbReference>
<dbReference type="PANTHER" id="PTHR38811:SF1">
    <property type="entry name" value="UPF0284 PROTEIN SLL1500"/>
    <property type="match status" value="1"/>
</dbReference>
<evidence type="ECO:0000256" key="1">
    <source>
        <dbReference type="HAMAP-Rule" id="MF_01086"/>
    </source>
</evidence>
<reference evidence="4" key="3">
    <citation type="submission" date="2020-03" db="EMBL/GenBank/DDBJ databases">
        <title>Sequencing and Assembly of Multiple Reported Metal-Biooxidizing Members of the Extremely Thermoacidophilic Archaeal Family Sulfolobaceae.</title>
        <authorList>
            <person name="Counts J.A."/>
            <person name="Kelly R.M."/>
        </authorList>
    </citation>
    <scope>NUCLEOTIDE SEQUENCE [LARGE SCALE GENOMIC DNA]</scope>
    <source>
        <strain evidence="4">HO1-1</strain>
    </source>
</reference>
<dbReference type="SUPFAM" id="SSF52733">
    <property type="entry name" value="Nicotinate mononucleotide:5,6-dimethylbenzimidazole phosphoribosyltransferase (CobT)"/>
    <property type="match status" value="1"/>
</dbReference>
<accession>A0A2U9IS95</accession>
<dbReference type="GO" id="GO:0008939">
    <property type="term" value="F:nicotinate-nucleotide-dimethylbenzimidazole phosphoribosyltransferase activity"/>
    <property type="evidence" value="ECO:0007669"/>
    <property type="project" value="InterPro"/>
</dbReference>
<dbReference type="Proteomes" id="UP000247586">
    <property type="component" value="Chromosome"/>
</dbReference>
<dbReference type="STRING" id="1293036.GCA_001315825_01695"/>
<feature type="transmembrane region" description="Helical" evidence="2">
    <location>
        <begin position="20"/>
        <end position="40"/>
    </location>
</feature>
<dbReference type="InterPro" id="IPR003200">
    <property type="entry name" value="Nict_dMeBzImd_PRibTrfase"/>
</dbReference>
<dbReference type="OrthoDB" id="9136at2157"/>
<evidence type="ECO:0000256" key="2">
    <source>
        <dbReference type="SAM" id="Phobius"/>
    </source>
</evidence>
<dbReference type="NCBIfam" id="NF003372">
    <property type="entry name" value="PRK04447.1-5"/>
    <property type="match status" value="1"/>
</dbReference>
<proteinExistence type="inferred from homology"/>
<sequence length="347" mass="36579">MIIDSIGSLSERIRGKKAKFLLVIGTTDVSLIPGITVAGATPELTMFTPAADAEYLITGKCKVINGVPITPDGIPTPALLTRASLSFMNIDKLVVNAGARVTPRIPYLDLHGEPGQDIRNGGIRKEVGERIIENGITLGESLSDEGILVIGESIPAGTTTAAAVLTGLGFDGIKTVSSSSPNNPKDIKRAIVEEAIRKSPSNLMDRIFWLSDPVLLGVSAVTIGFKGLVILAGGTQMTAVAAIVKELEPRRLSEIGIVTTRWVVRDSSASIVEASKEIGVNLSYSNVNLSGSQYEGLRVYERGFVKEGVGAGGSMALALSNGSSEGELVKRIDEYYSDLINADNKAI</sequence>
<dbReference type="KEGG" id="mhk:DFR87_03430"/>
<dbReference type="PANTHER" id="PTHR38811">
    <property type="match status" value="1"/>
</dbReference>
<evidence type="ECO:0000313" key="3">
    <source>
        <dbReference type="EMBL" id="AWR98902.1"/>
    </source>
</evidence>
<dbReference type="EMBL" id="CP029287">
    <property type="protein sequence ID" value="AWR98902.1"/>
    <property type="molecule type" value="Genomic_DNA"/>
</dbReference>
<name>A0A2U9IS95_9CREN</name>
<dbReference type="Gene3D" id="3.40.50.10210">
    <property type="match status" value="1"/>
</dbReference>